<dbReference type="AlphaFoldDB" id="A0A2T5E539"/>
<comment type="caution">
    <text evidence="1">The sequence shown here is derived from an EMBL/GenBank/DDBJ whole genome shotgun (WGS) entry which is preliminary data.</text>
</comment>
<dbReference type="Pfam" id="PF13289">
    <property type="entry name" value="SIR2_2"/>
    <property type="match status" value="1"/>
</dbReference>
<dbReference type="InterPro" id="IPR011202">
    <property type="entry name" value="UCP014677"/>
</dbReference>
<organism evidence="1 2">
    <name type="scientific">Vibrio splendidus</name>
    <dbReference type="NCBI Taxonomy" id="29497"/>
    <lineage>
        <taxon>Bacteria</taxon>
        <taxon>Pseudomonadati</taxon>
        <taxon>Pseudomonadota</taxon>
        <taxon>Gammaproteobacteria</taxon>
        <taxon>Vibrionales</taxon>
        <taxon>Vibrionaceae</taxon>
        <taxon>Vibrio</taxon>
    </lineage>
</organism>
<proteinExistence type="predicted"/>
<dbReference type="EMBL" id="PIGA01000045">
    <property type="protein sequence ID" value="PTP14446.1"/>
    <property type="molecule type" value="Genomic_DNA"/>
</dbReference>
<dbReference type="Proteomes" id="UP000244080">
    <property type="component" value="Unassembled WGS sequence"/>
</dbReference>
<reference evidence="1 2" key="1">
    <citation type="submission" date="2017-11" db="EMBL/GenBank/DDBJ databases">
        <title>Population delineation of vibrios coincides with oyster pathogenicity.</title>
        <authorList>
            <person name="Bruto M."/>
            <person name="Labreuche Y."/>
            <person name="James A."/>
            <person name="Piel D."/>
            <person name="Chenivesse S."/>
            <person name="Petton B."/>
            <person name="Polz M.F."/>
            <person name="Le Roux F."/>
        </authorList>
    </citation>
    <scope>NUCLEOTIDE SEQUENCE [LARGE SCALE GENOMIC DNA]</scope>
    <source>
        <strain evidence="1 2">1F_55</strain>
    </source>
</reference>
<name>A0A2T5E539_VIBSP</name>
<gene>
    <name evidence="1" type="ORF">CWO36_21175</name>
</gene>
<accession>A0A2T5E539</accession>
<protein>
    <submittedName>
        <fullName evidence="1">SIR2 family protein</fullName>
    </submittedName>
</protein>
<dbReference type="PIRSF" id="PIRSF014677">
    <property type="entry name" value="UCP014677"/>
    <property type="match status" value="1"/>
</dbReference>
<evidence type="ECO:0000313" key="2">
    <source>
        <dbReference type="Proteomes" id="UP000244080"/>
    </source>
</evidence>
<dbReference type="RefSeq" id="WP_017087576.1">
    <property type="nucleotide sequence ID" value="NZ_CAWNZY010000057.1"/>
</dbReference>
<sequence length="503" mass="57896">MNIQEFIGQYRNHPVLFVGAGVSLRYLNNAFTWDGLLKHIAYELKGNHEFYLDIKADYQDGDKCDFTKVASQLEVAFNDDLKADRDGKFKAINDVFYEEMGKGNKLSRFKIFISQLVSQLEYKEDMRDELAELKKIRKNIGSVITTNYDKLIEDVFGFEALVGNDILLSNPYGSVYKIHGCCVDSSKVIITEDDYTKFNDKYELIRAQLLSIFIHNPIIFLGYNIGDENIKSLLKTIFTYVEPNSADAERIRNNFLLVEYESDSMSHEITEHDIDLEGFSTIRINKLKTDDFNEIYKSLSNLSLPVSAMDVRKVQDIVKDIYSGANDDGTSIKVNITEDIDSLNNNDKILVIGSAKSISYQHKNASSFMSEYFEIVEESNHHLLKLIDEVNISVQQWFPIYAFDVIYPELQKVAVLKAQQVKKIEDYLEGLPCTVETTHDCLQDIFDDEAVTHSNELNAIMWSTWNDKVPLDEVEAFLRQMPDKKGTGYRRLLCAYDYKRFSE</sequence>
<evidence type="ECO:0000313" key="1">
    <source>
        <dbReference type="EMBL" id="PTP14446.1"/>
    </source>
</evidence>